<dbReference type="AlphaFoldDB" id="A0A2J0LGC9"/>
<dbReference type="SUPFAM" id="SSF52980">
    <property type="entry name" value="Restriction endonuclease-like"/>
    <property type="match status" value="1"/>
</dbReference>
<comment type="caution">
    <text evidence="2">The sequence shown here is derived from an EMBL/GenBank/DDBJ whole genome shotgun (WGS) entry which is preliminary data.</text>
</comment>
<dbReference type="Gene3D" id="3.40.960.10">
    <property type="entry name" value="VSR Endonuclease"/>
    <property type="match status" value="1"/>
</dbReference>
<dbReference type="PROSITE" id="PS51286">
    <property type="entry name" value="RAP"/>
    <property type="match status" value="1"/>
</dbReference>
<dbReference type="InterPro" id="IPR011335">
    <property type="entry name" value="Restrct_endonuc-II-like"/>
</dbReference>
<dbReference type="Proteomes" id="UP000231267">
    <property type="component" value="Unassembled WGS sequence"/>
</dbReference>
<evidence type="ECO:0000313" key="2">
    <source>
        <dbReference type="EMBL" id="PIW66902.1"/>
    </source>
</evidence>
<evidence type="ECO:0000259" key="1">
    <source>
        <dbReference type="PROSITE" id="PS51286"/>
    </source>
</evidence>
<evidence type="ECO:0000313" key="3">
    <source>
        <dbReference type="Proteomes" id="UP000231267"/>
    </source>
</evidence>
<dbReference type="EMBL" id="PFGP01000019">
    <property type="protein sequence ID" value="PIW66902.1"/>
    <property type="molecule type" value="Genomic_DNA"/>
</dbReference>
<feature type="non-terminal residue" evidence="2">
    <location>
        <position position="1"/>
    </location>
</feature>
<name>A0A2J0LGC9_9BACT</name>
<organism evidence="2 3">
    <name type="scientific">Candidatus Taenaricola geysiri</name>
    <dbReference type="NCBI Taxonomy" id="1974752"/>
    <lineage>
        <taxon>Bacteria</taxon>
        <taxon>Pseudomonadati</taxon>
        <taxon>Candidatus Omnitrophota</taxon>
        <taxon>Candidatus Taenaricola</taxon>
    </lineage>
</organism>
<feature type="domain" description="RAP" evidence="1">
    <location>
        <begin position="69"/>
        <end position="135"/>
    </location>
</feature>
<protein>
    <recommendedName>
        <fullName evidence="1">RAP domain-containing protein</fullName>
    </recommendedName>
</protein>
<accession>A0A2J0LGC9</accession>
<gene>
    <name evidence="2" type="ORF">COW11_00820</name>
</gene>
<reference evidence="2 3" key="1">
    <citation type="submission" date="2017-09" db="EMBL/GenBank/DDBJ databases">
        <title>Depth-based differentiation of microbial function through sediment-hosted aquifers and enrichment of novel symbionts in the deep terrestrial subsurface.</title>
        <authorList>
            <person name="Probst A.J."/>
            <person name="Ladd B."/>
            <person name="Jarett J.K."/>
            <person name="Geller-Mcgrath D.E."/>
            <person name="Sieber C.M."/>
            <person name="Emerson J.B."/>
            <person name="Anantharaman K."/>
            <person name="Thomas B.C."/>
            <person name="Malmstrom R."/>
            <person name="Stieglmeier M."/>
            <person name="Klingl A."/>
            <person name="Woyke T."/>
            <person name="Ryan C.M."/>
            <person name="Banfield J.F."/>
        </authorList>
    </citation>
    <scope>NUCLEOTIDE SEQUENCE [LARGE SCALE GENOMIC DNA]</scope>
    <source>
        <strain evidence="2">CG12_big_fil_rev_8_21_14_0_65_43_15</strain>
    </source>
</reference>
<sequence>KKYLEYVNDCGEVSFHSSELKPFDSYFEEDFFNFIRSCSDSGYKIQNQVVSCGFKIDFVINNMKSGRRIAIECDGPTHFQNEIDEAYGVYIENDEERQRILESAGWKFYRIKYSDWINSKFDRNSVAADIANLLK</sequence>
<dbReference type="Pfam" id="PF18741">
    <property type="entry name" value="MTES_1575"/>
    <property type="match status" value="1"/>
</dbReference>
<proteinExistence type="predicted"/>
<dbReference type="InterPro" id="IPR049468">
    <property type="entry name" value="Restrct_endonuc-II-like_dom"/>
</dbReference>
<dbReference type="InterPro" id="IPR013584">
    <property type="entry name" value="RAP"/>
</dbReference>